<evidence type="ECO:0000313" key="9">
    <source>
        <dbReference type="Proteomes" id="UP000281900"/>
    </source>
</evidence>
<evidence type="ECO:0000313" key="8">
    <source>
        <dbReference type="Proteomes" id="UP000255057"/>
    </source>
</evidence>
<dbReference type="EMBL" id="AP018802">
    <property type="protein sequence ID" value="BBF52117.1"/>
    <property type="molecule type" value="Genomic_DNA"/>
</dbReference>
<dbReference type="Proteomes" id="UP000305093">
    <property type="component" value="Unassembled WGS sequence"/>
</dbReference>
<reference evidence="3 7" key="3">
    <citation type="submission" date="2018-05" db="EMBL/GenBank/DDBJ databases">
        <title>Genomic sequencing of EHEC O26 New European Clone.</title>
        <authorList>
            <person name="Karnisova L."/>
            <person name="Nunvar J."/>
            <person name="Marejkova M."/>
            <person name="Mellmann A."/>
            <person name="Drevinek P."/>
            <person name="Blahova K."/>
            <person name="Bielaszewska M."/>
        </authorList>
    </citation>
    <scope>NUCLEOTIDE SEQUENCE [LARGE SCALE GENOMIC DNA]</scope>
    <source>
        <strain evidence="3 7">14-391</strain>
    </source>
</reference>
<proteinExistence type="predicted"/>
<sequence>MCELINEASKYGKVNERKMDIDLCCKKIEEEGYSVFVAFYDFIKKYGGLYGFHSAYKDTTINEAFFIDPERASNRIFIERVNDYIERAGYNMIPVGECSNGHITLLYGENNVIYGGLDDYLWKYGDNLSSSIDILINGKEAVEIP</sequence>
<dbReference type="Proteomes" id="UP000281900">
    <property type="component" value="Chromosome"/>
</dbReference>
<evidence type="ECO:0000313" key="5">
    <source>
        <dbReference type="EMBL" id="TJF70518.1"/>
    </source>
</evidence>
<reference evidence="1 9" key="5">
    <citation type="submission" date="2018-07" db="EMBL/GenBank/DDBJ databases">
        <title>Genomic analysis of colistin resistant EHEC isolated from cattle in Japan.</title>
        <authorList>
            <person name="Kusumoto M."/>
            <person name="Misumi W."/>
            <person name="Ogura Y."/>
            <person name="Hayashi T."/>
            <person name="Akiba M."/>
        </authorList>
    </citation>
    <scope>NUCLEOTIDE SEQUENCE [LARGE SCALE GENOMIC DNA]</scope>
    <source>
        <strain evidence="1 9">E2863</strain>
    </source>
</reference>
<dbReference type="EMBL" id="RROO01000006">
    <property type="protein sequence ID" value="TJF70518.1"/>
    <property type="molecule type" value="Genomic_DNA"/>
</dbReference>
<accession>A0A0F3UWG0</accession>
<dbReference type="AlphaFoldDB" id="A0A0F3UWG0"/>
<reference evidence="4 8" key="4">
    <citation type="submission" date="2018-06" db="EMBL/GenBank/DDBJ databases">
        <authorList>
            <consortium name="Pathogen Informatics"/>
            <person name="Doyle S."/>
        </authorList>
    </citation>
    <scope>NUCLEOTIDE SEQUENCE [LARGE SCALE GENOMIC DNA]</scope>
    <source>
        <strain evidence="4 8">NCTC8960</strain>
    </source>
</reference>
<protein>
    <submittedName>
        <fullName evidence="3">Uncharacterized protein</fullName>
    </submittedName>
</protein>
<dbReference type="Proteomes" id="UP000036331">
    <property type="component" value="Unassembled WGS sequence"/>
</dbReference>
<dbReference type="EMBL" id="LDXE02000001">
    <property type="protein sequence ID" value="PBN78005.1"/>
    <property type="molecule type" value="Genomic_DNA"/>
</dbReference>
<dbReference type="Proteomes" id="UP000248865">
    <property type="component" value="Unassembled WGS sequence"/>
</dbReference>
<name>A0A0F3UWG0_ECOLX</name>
<evidence type="ECO:0000313" key="6">
    <source>
        <dbReference type="Proteomes" id="UP000036331"/>
    </source>
</evidence>
<dbReference type="EMBL" id="UGFO01000006">
    <property type="protein sequence ID" value="STN10914.1"/>
    <property type="molecule type" value="Genomic_DNA"/>
</dbReference>
<dbReference type="Proteomes" id="UP000255057">
    <property type="component" value="Unassembled WGS sequence"/>
</dbReference>
<evidence type="ECO:0000313" key="1">
    <source>
        <dbReference type="EMBL" id="BBF52117.1"/>
    </source>
</evidence>
<evidence type="ECO:0000313" key="3">
    <source>
        <dbReference type="EMBL" id="PZZ55090.1"/>
    </source>
</evidence>
<evidence type="ECO:0000313" key="7">
    <source>
        <dbReference type="Proteomes" id="UP000248865"/>
    </source>
</evidence>
<evidence type="ECO:0000313" key="10">
    <source>
        <dbReference type="Proteomes" id="UP000305093"/>
    </source>
</evidence>
<dbReference type="InterPro" id="IPR025850">
    <property type="entry name" value="SUKH-3"/>
</dbReference>
<dbReference type="Pfam" id="PF14433">
    <property type="entry name" value="SUKH-3"/>
    <property type="match status" value="1"/>
</dbReference>
<evidence type="ECO:0000313" key="4">
    <source>
        <dbReference type="EMBL" id="STN10914.1"/>
    </source>
</evidence>
<dbReference type="RefSeq" id="WP_000333355.1">
    <property type="nucleotide sequence ID" value="NZ_AP018796.1"/>
</dbReference>
<dbReference type="EMBL" id="QFSS01000553">
    <property type="protein sequence ID" value="PZZ55090.1"/>
    <property type="molecule type" value="Genomic_DNA"/>
</dbReference>
<reference evidence="2" key="2">
    <citation type="submission" date="2017-03" db="EMBL/GenBank/DDBJ databases">
        <title>The mobilome is the main driver of stx2-positive O26:H11 Escherichia coli strains evolution.</title>
        <authorList>
            <person name="Delannoy S."/>
            <person name="Mariani-Kurkdjian P."/>
            <person name="Webb H.E."/>
            <person name="Bonacorsi S."/>
            <person name="Fach P."/>
        </authorList>
    </citation>
    <scope>NUCLEOTIDE SEQUENCE</scope>
    <source>
        <strain evidence="2">34870</strain>
    </source>
</reference>
<organism evidence="3 7">
    <name type="scientific">Escherichia coli</name>
    <dbReference type="NCBI Taxonomy" id="562"/>
    <lineage>
        <taxon>Bacteria</taxon>
        <taxon>Pseudomonadati</taxon>
        <taxon>Pseudomonadota</taxon>
        <taxon>Gammaproteobacteria</taxon>
        <taxon>Enterobacterales</taxon>
        <taxon>Enterobacteriaceae</taxon>
        <taxon>Escherichia</taxon>
    </lineage>
</organism>
<evidence type="ECO:0000313" key="2">
    <source>
        <dbReference type="EMBL" id="PBN78005.1"/>
    </source>
</evidence>
<gene>
    <name evidence="2" type="ORF">ABE91_006150</name>
    <name evidence="5" type="ORF">C9194_04390</name>
    <name evidence="3" type="ORF">DIV22_30400</name>
    <name evidence="1" type="ORF">E2863_00595</name>
    <name evidence="4" type="ORF">NCTC8960_01101</name>
</gene>
<reference evidence="5 10" key="6">
    <citation type="submission" date="2018-12" db="EMBL/GenBank/DDBJ databases">
        <title>Food and Water Safety Consortium.</title>
        <authorList>
            <person name="Tyson S."/>
            <person name="Peterson C.-L."/>
            <person name="Olson A."/>
            <person name="Tyler S."/>
            <person name="Cabral J."/>
            <person name="Lynch T."/>
            <person name="Knox N."/>
            <person name="Van Domselaar G."/>
            <person name="Graham M."/>
        </authorList>
    </citation>
    <scope>NUCLEOTIDE SEQUENCE [LARGE SCALE GENOMIC DNA]</scope>
    <source>
        <strain evidence="5 10">FWSEC0419</strain>
    </source>
</reference>
<reference evidence="2 6" key="1">
    <citation type="journal article" date="2015" name="Genome Announc.">
        <title>Draft Genome Sequences of Human-Pathogenic Escherichia coli O26:H11 Strains Carrying the stx2 Gene Only and Circulating in France.</title>
        <authorList>
            <person name="Delannoy S."/>
            <person name="Mariani-Kurkdjian P."/>
            <person name="Bonacorsi S."/>
            <person name="Liguori S."/>
            <person name="Ison S.A."/>
            <person name="Fach P."/>
        </authorList>
    </citation>
    <scope>NUCLEOTIDE SEQUENCE [LARGE SCALE GENOMIC DNA]</scope>
    <source>
        <strain evidence="2 6">34870</strain>
    </source>
</reference>